<evidence type="ECO:0000313" key="2">
    <source>
        <dbReference type="Proteomes" id="UP000198841"/>
    </source>
</evidence>
<reference evidence="1 2" key="1">
    <citation type="submission" date="2016-10" db="EMBL/GenBank/DDBJ databases">
        <authorList>
            <person name="Varghese N."/>
            <person name="Submissions S."/>
        </authorList>
    </citation>
    <scope>NUCLEOTIDE SEQUENCE [LARGE SCALE GENOMIC DNA]</scope>
    <source>
        <strain evidence="1 2">YR512</strain>
    </source>
</reference>
<dbReference type="EMBL" id="FOSD01000003">
    <property type="protein sequence ID" value="SFJ93747.1"/>
    <property type="molecule type" value="Genomic_DNA"/>
</dbReference>
<keyword evidence="2" id="KW-1185">Reference proteome</keyword>
<evidence type="ECO:0000313" key="1">
    <source>
        <dbReference type="EMBL" id="SFJ93747.1"/>
    </source>
</evidence>
<proteinExistence type="predicted"/>
<organism evidence="1 2">
    <name type="scientific">Candidatus Pantoea symbiotica</name>
    <dbReference type="NCBI Taxonomy" id="1884370"/>
    <lineage>
        <taxon>Bacteria</taxon>
        <taxon>Pseudomonadati</taxon>
        <taxon>Pseudomonadota</taxon>
        <taxon>Gammaproteobacteria</taxon>
        <taxon>Enterobacterales</taxon>
        <taxon>Erwiniaceae</taxon>
        <taxon>Pantoea</taxon>
    </lineage>
</organism>
<sequence length="33" mass="3746">MQVIIQPDAWRLVIYAANQVSMKNFTPINALSL</sequence>
<name>A0A1I3VHP1_9GAMM</name>
<comment type="caution">
    <text evidence="1">The sequence shown here is derived from an EMBL/GenBank/DDBJ whole genome shotgun (WGS) entry which is preliminary data.</text>
</comment>
<gene>
    <name evidence="1" type="ORF">SAMN05518863_103382</name>
</gene>
<dbReference type="Proteomes" id="UP000198841">
    <property type="component" value="Unassembled WGS sequence"/>
</dbReference>
<protein>
    <submittedName>
        <fullName evidence="1">Uncharacterized protein</fullName>
    </submittedName>
</protein>
<accession>A0A1I3VHP1</accession>